<comment type="caution">
    <text evidence="2">The sequence shown here is derived from an EMBL/GenBank/DDBJ whole genome shotgun (WGS) entry which is preliminary data.</text>
</comment>
<reference evidence="2 3" key="1">
    <citation type="journal article" date="2014" name="Agronomy (Basel)">
        <title>A Draft Genome Sequence for Ensete ventricosum, the Drought-Tolerant Tree Against Hunger.</title>
        <authorList>
            <person name="Harrison J."/>
            <person name="Moore K.A."/>
            <person name="Paszkiewicz K."/>
            <person name="Jones T."/>
            <person name="Grant M."/>
            <person name="Ambacheew D."/>
            <person name="Muzemil S."/>
            <person name="Studholme D.J."/>
        </authorList>
    </citation>
    <scope>NUCLEOTIDE SEQUENCE [LARGE SCALE GENOMIC DNA]</scope>
</reference>
<dbReference type="EMBL" id="AMZH03017818">
    <property type="protein sequence ID" value="RRT42479.1"/>
    <property type="molecule type" value="Genomic_DNA"/>
</dbReference>
<dbReference type="Proteomes" id="UP000287651">
    <property type="component" value="Unassembled WGS sequence"/>
</dbReference>
<feature type="region of interest" description="Disordered" evidence="1">
    <location>
        <begin position="1"/>
        <end position="23"/>
    </location>
</feature>
<accession>A0A426XSI3</accession>
<evidence type="ECO:0000313" key="2">
    <source>
        <dbReference type="EMBL" id="RRT42479.1"/>
    </source>
</evidence>
<evidence type="ECO:0000256" key="1">
    <source>
        <dbReference type="SAM" id="MobiDB-lite"/>
    </source>
</evidence>
<protein>
    <submittedName>
        <fullName evidence="2">Uncharacterized protein</fullName>
    </submittedName>
</protein>
<sequence length="196" mass="20878">MVALPTSGHSCGRRRAPRVVAPTGTMPAGVSLVGWHHPRRGRRAHRHHPLQVPPMPVGNHGLATGTGFWAVDGSLTTQDDNWTTHTLDSGMLSVAALSTPTSELLVHDDISSVIDSLLVLPLEELDLLVVVGSGAKVIKRKDFGQHGSTTPETIAGSVGCGHLFSLVVRKVVSEDSDGLLLKGSFNFLYLMVRIAD</sequence>
<organism evidence="2 3">
    <name type="scientific">Ensete ventricosum</name>
    <name type="common">Abyssinian banana</name>
    <name type="synonym">Musa ensete</name>
    <dbReference type="NCBI Taxonomy" id="4639"/>
    <lineage>
        <taxon>Eukaryota</taxon>
        <taxon>Viridiplantae</taxon>
        <taxon>Streptophyta</taxon>
        <taxon>Embryophyta</taxon>
        <taxon>Tracheophyta</taxon>
        <taxon>Spermatophyta</taxon>
        <taxon>Magnoliopsida</taxon>
        <taxon>Liliopsida</taxon>
        <taxon>Zingiberales</taxon>
        <taxon>Musaceae</taxon>
        <taxon>Ensete</taxon>
    </lineage>
</organism>
<evidence type="ECO:0000313" key="3">
    <source>
        <dbReference type="Proteomes" id="UP000287651"/>
    </source>
</evidence>
<dbReference type="AlphaFoldDB" id="A0A426XSI3"/>
<name>A0A426XSI3_ENSVE</name>
<proteinExistence type="predicted"/>
<gene>
    <name evidence="2" type="ORF">B296_00023195</name>
</gene>